<evidence type="ECO:0000313" key="1">
    <source>
        <dbReference type="EMBL" id="RPA99269.1"/>
    </source>
</evidence>
<name>A0A3N4JLZ7_9PEZI</name>
<accession>A0A3N4JLZ7</accession>
<dbReference type="EMBL" id="ML120388">
    <property type="protein sequence ID" value="RPA99269.1"/>
    <property type="molecule type" value="Genomic_DNA"/>
</dbReference>
<gene>
    <name evidence="1" type="ORF">L873DRAFT_1806758</name>
</gene>
<dbReference type="Proteomes" id="UP000276215">
    <property type="component" value="Unassembled WGS sequence"/>
</dbReference>
<keyword evidence="2" id="KW-1185">Reference proteome</keyword>
<evidence type="ECO:0000313" key="2">
    <source>
        <dbReference type="Proteomes" id="UP000276215"/>
    </source>
</evidence>
<organism evidence="1 2">
    <name type="scientific">Choiromyces venosus 120613-1</name>
    <dbReference type="NCBI Taxonomy" id="1336337"/>
    <lineage>
        <taxon>Eukaryota</taxon>
        <taxon>Fungi</taxon>
        <taxon>Dikarya</taxon>
        <taxon>Ascomycota</taxon>
        <taxon>Pezizomycotina</taxon>
        <taxon>Pezizomycetes</taxon>
        <taxon>Pezizales</taxon>
        <taxon>Tuberaceae</taxon>
        <taxon>Choiromyces</taxon>
    </lineage>
</organism>
<protein>
    <submittedName>
        <fullName evidence="1">Uncharacterized protein</fullName>
    </submittedName>
</protein>
<proteinExistence type="predicted"/>
<reference evidence="1 2" key="1">
    <citation type="journal article" date="2018" name="Nat. Ecol. Evol.">
        <title>Pezizomycetes genomes reveal the molecular basis of ectomycorrhizal truffle lifestyle.</title>
        <authorList>
            <person name="Murat C."/>
            <person name="Payen T."/>
            <person name="Noel B."/>
            <person name="Kuo A."/>
            <person name="Morin E."/>
            <person name="Chen J."/>
            <person name="Kohler A."/>
            <person name="Krizsan K."/>
            <person name="Balestrini R."/>
            <person name="Da Silva C."/>
            <person name="Montanini B."/>
            <person name="Hainaut M."/>
            <person name="Levati E."/>
            <person name="Barry K.W."/>
            <person name="Belfiori B."/>
            <person name="Cichocki N."/>
            <person name="Clum A."/>
            <person name="Dockter R.B."/>
            <person name="Fauchery L."/>
            <person name="Guy J."/>
            <person name="Iotti M."/>
            <person name="Le Tacon F."/>
            <person name="Lindquist E.A."/>
            <person name="Lipzen A."/>
            <person name="Malagnac F."/>
            <person name="Mello A."/>
            <person name="Molinier V."/>
            <person name="Miyauchi S."/>
            <person name="Poulain J."/>
            <person name="Riccioni C."/>
            <person name="Rubini A."/>
            <person name="Sitrit Y."/>
            <person name="Splivallo R."/>
            <person name="Traeger S."/>
            <person name="Wang M."/>
            <person name="Zifcakova L."/>
            <person name="Wipf D."/>
            <person name="Zambonelli A."/>
            <person name="Paolocci F."/>
            <person name="Nowrousian M."/>
            <person name="Ottonello S."/>
            <person name="Baldrian P."/>
            <person name="Spatafora J.W."/>
            <person name="Henrissat B."/>
            <person name="Nagy L.G."/>
            <person name="Aury J.M."/>
            <person name="Wincker P."/>
            <person name="Grigoriev I.V."/>
            <person name="Bonfante P."/>
            <person name="Martin F.M."/>
        </authorList>
    </citation>
    <scope>NUCLEOTIDE SEQUENCE [LARGE SCALE GENOMIC DNA]</scope>
    <source>
        <strain evidence="1 2">120613-1</strain>
    </source>
</reference>
<sequence>MAGLAGLPTCRPDHGSDWPLGITDHSSSLVMPWHSTLAIISVVTPPAIETLPLCR</sequence>
<dbReference type="AlphaFoldDB" id="A0A3N4JLZ7"/>